<dbReference type="Gene3D" id="1.10.1200.10">
    <property type="entry name" value="ACP-like"/>
    <property type="match status" value="1"/>
</dbReference>
<evidence type="ECO:0000259" key="1">
    <source>
        <dbReference type="PROSITE" id="PS50075"/>
    </source>
</evidence>
<reference evidence="3" key="1">
    <citation type="journal article" date="2019" name="Int. J. Syst. Evol. Microbiol.">
        <title>The Global Catalogue of Microorganisms (GCM) 10K type strain sequencing project: providing services to taxonomists for standard genome sequencing and annotation.</title>
        <authorList>
            <consortium name="The Broad Institute Genomics Platform"/>
            <consortium name="The Broad Institute Genome Sequencing Center for Infectious Disease"/>
            <person name="Wu L."/>
            <person name="Ma J."/>
        </authorList>
    </citation>
    <scope>NUCLEOTIDE SEQUENCE [LARGE SCALE GENOMIC DNA]</scope>
    <source>
        <strain evidence="3">JCM 17326</strain>
    </source>
</reference>
<dbReference type="EMBL" id="BAABDQ010000023">
    <property type="protein sequence ID" value="GAA3587201.1"/>
    <property type="molecule type" value="Genomic_DNA"/>
</dbReference>
<feature type="domain" description="Carrier" evidence="1">
    <location>
        <begin position="3"/>
        <end position="77"/>
    </location>
</feature>
<accession>A0ABP6YRU4</accession>
<dbReference type="InterPro" id="IPR036736">
    <property type="entry name" value="ACP-like_sf"/>
</dbReference>
<evidence type="ECO:0000313" key="2">
    <source>
        <dbReference type="EMBL" id="GAA3587201.1"/>
    </source>
</evidence>
<sequence>MSESVEGHVLEIVSEVLGEAADRLRAEHVLADYQWDSIGSLEALAQLESRLEVTLDLREFHAVRTIGELTSLVARAAGAGRETPAS</sequence>
<protein>
    <recommendedName>
        <fullName evidence="1">Carrier domain-containing protein</fullName>
    </recommendedName>
</protein>
<dbReference type="SUPFAM" id="SSF47336">
    <property type="entry name" value="ACP-like"/>
    <property type="match status" value="1"/>
</dbReference>
<name>A0ABP6YRU4_9ACTN</name>
<dbReference type="RefSeq" id="WP_345570535.1">
    <property type="nucleotide sequence ID" value="NZ_BAABDQ010000023.1"/>
</dbReference>
<keyword evidence="3" id="KW-1185">Reference proteome</keyword>
<dbReference type="InterPro" id="IPR009081">
    <property type="entry name" value="PP-bd_ACP"/>
</dbReference>
<dbReference type="Proteomes" id="UP001500630">
    <property type="component" value="Unassembled WGS sequence"/>
</dbReference>
<gene>
    <name evidence="2" type="ORF">GCM10022419_081770</name>
</gene>
<comment type="caution">
    <text evidence="2">The sequence shown here is derived from an EMBL/GenBank/DDBJ whole genome shotgun (WGS) entry which is preliminary data.</text>
</comment>
<dbReference type="Pfam" id="PF00550">
    <property type="entry name" value="PP-binding"/>
    <property type="match status" value="1"/>
</dbReference>
<evidence type="ECO:0000313" key="3">
    <source>
        <dbReference type="Proteomes" id="UP001500630"/>
    </source>
</evidence>
<dbReference type="PROSITE" id="PS50075">
    <property type="entry name" value="CARRIER"/>
    <property type="match status" value="1"/>
</dbReference>
<proteinExistence type="predicted"/>
<organism evidence="2 3">
    <name type="scientific">Nonomuraea rosea</name>
    <dbReference type="NCBI Taxonomy" id="638574"/>
    <lineage>
        <taxon>Bacteria</taxon>
        <taxon>Bacillati</taxon>
        <taxon>Actinomycetota</taxon>
        <taxon>Actinomycetes</taxon>
        <taxon>Streptosporangiales</taxon>
        <taxon>Streptosporangiaceae</taxon>
        <taxon>Nonomuraea</taxon>
    </lineage>
</organism>